<dbReference type="HOGENOM" id="CLU_1940497_0_0_1"/>
<name>V3ZNC5_LOTGI</name>
<keyword evidence="2" id="KW-1185">Reference proteome</keyword>
<dbReference type="KEGG" id="lgi:LOTGIDRAFT_134763"/>
<accession>V3ZNC5</accession>
<dbReference type="OrthoDB" id="10005811at2759"/>
<proteinExistence type="predicted"/>
<dbReference type="AlphaFoldDB" id="V3ZNC5"/>
<protein>
    <submittedName>
        <fullName evidence="1">Uncharacterized protein</fullName>
    </submittedName>
</protein>
<organism evidence="1 2">
    <name type="scientific">Lottia gigantea</name>
    <name type="common">Giant owl limpet</name>
    <dbReference type="NCBI Taxonomy" id="225164"/>
    <lineage>
        <taxon>Eukaryota</taxon>
        <taxon>Metazoa</taxon>
        <taxon>Spiralia</taxon>
        <taxon>Lophotrochozoa</taxon>
        <taxon>Mollusca</taxon>
        <taxon>Gastropoda</taxon>
        <taxon>Patellogastropoda</taxon>
        <taxon>Lottioidea</taxon>
        <taxon>Lottiidae</taxon>
        <taxon>Lottia</taxon>
    </lineage>
</organism>
<dbReference type="GeneID" id="20233597"/>
<dbReference type="CTD" id="20233597"/>
<dbReference type="RefSeq" id="XP_009066988.1">
    <property type="nucleotide sequence ID" value="XM_009068740.1"/>
</dbReference>
<dbReference type="OMA" id="RTHKIRF"/>
<evidence type="ECO:0000313" key="2">
    <source>
        <dbReference type="Proteomes" id="UP000030746"/>
    </source>
</evidence>
<dbReference type="PANTHER" id="PTHR47225:SF1">
    <property type="entry name" value="EF-HAND CALCIUM-BINDING DOMAIN-CONTAINING PROTEIN 12"/>
    <property type="match status" value="1"/>
</dbReference>
<dbReference type="EMBL" id="KB203946">
    <property type="protein sequence ID" value="ESO82326.1"/>
    <property type="molecule type" value="Genomic_DNA"/>
</dbReference>
<reference evidence="1 2" key="1">
    <citation type="journal article" date="2013" name="Nature">
        <title>Insights into bilaterian evolution from three spiralian genomes.</title>
        <authorList>
            <person name="Simakov O."/>
            <person name="Marletaz F."/>
            <person name="Cho S.J."/>
            <person name="Edsinger-Gonzales E."/>
            <person name="Havlak P."/>
            <person name="Hellsten U."/>
            <person name="Kuo D.H."/>
            <person name="Larsson T."/>
            <person name="Lv J."/>
            <person name="Arendt D."/>
            <person name="Savage R."/>
            <person name="Osoegawa K."/>
            <person name="de Jong P."/>
            <person name="Grimwood J."/>
            <person name="Chapman J.A."/>
            <person name="Shapiro H."/>
            <person name="Aerts A."/>
            <person name="Otillar R.P."/>
            <person name="Terry A.Y."/>
            <person name="Boore J.L."/>
            <person name="Grigoriev I.V."/>
            <person name="Lindberg D.R."/>
            <person name="Seaver E.C."/>
            <person name="Weisblat D.A."/>
            <person name="Putnam N.H."/>
            <person name="Rokhsar D.S."/>
        </authorList>
    </citation>
    <scope>NUCLEOTIDE SEQUENCE [LARGE SCALE GENOMIC DNA]</scope>
</reference>
<dbReference type="InterPro" id="IPR042847">
    <property type="entry name" value="EFC12"/>
</dbReference>
<dbReference type="Proteomes" id="UP000030746">
    <property type="component" value="Unassembled WGS sequence"/>
</dbReference>
<dbReference type="PANTHER" id="PTHR47225">
    <property type="entry name" value="EF-HAND CALCIUM-BINDING DOMAIN-CONTAINING PROTEIN 12"/>
    <property type="match status" value="1"/>
</dbReference>
<evidence type="ECO:0000313" key="1">
    <source>
        <dbReference type="EMBL" id="ESO82326.1"/>
    </source>
</evidence>
<sequence>MDSRQTYRSGKQVLQNITKEELSTGTALIRTKVDTWMTFEEYERLTSKHAGKYRHHNRKTDPNAFWPGQLLHKLRLCMPPYDSAPQLHPTGPIFTSVRPTRKTNPGYDNDISYWPVSNTGYMQNGSIDKY</sequence>
<gene>
    <name evidence="1" type="ORF">LOTGIDRAFT_134763</name>
</gene>